<dbReference type="Proteomes" id="UP001367676">
    <property type="component" value="Unassembled WGS sequence"/>
</dbReference>
<evidence type="ECO:0000256" key="1">
    <source>
        <dbReference type="SAM" id="SignalP"/>
    </source>
</evidence>
<reference evidence="2 3" key="1">
    <citation type="submission" date="2024-03" db="EMBL/GenBank/DDBJ databases">
        <title>Adaptation during the transition from Ophiocordyceps entomopathogen to insect associate is accompanied by gene loss and intensified selection.</title>
        <authorList>
            <person name="Ward C.M."/>
            <person name="Onetto C.A."/>
            <person name="Borneman A.R."/>
        </authorList>
    </citation>
    <scope>NUCLEOTIDE SEQUENCE [LARGE SCALE GENOMIC DNA]</scope>
    <source>
        <strain evidence="2">AWRI1</strain>
        <tissue evidence="2">Single Adult Female</tissue>
    </source>
</reference>
<dbReference type="EMBL" id="JBBCAQ010000006">
    <property type="protein sequence ID" value="KAK7603780.1"/>
    <property type="molecule type" value="Genomic_DNA"/>
</dbReference>
<feature type="signal peptide" evidence="1">
    <location>
        <begin position="1"/>
        <end position="20"/>
    </location>
</feature>
<evidence type="ECO:0000313" key="2">
    <source>
        <dbReference type="EMBL" id="KAK7603780.1"/>
    </source>
</evidence>
<organism evidence="2 3">
    <name type="scientific">Parthenolecanium corni</name>
    <dbReference type="NCBI Taxonomy" id="536013"/>
    <lineage>
        <taxon>Eukaryota</taxon>
        <taxon>Metazoa</taxon>
        <taxon>Ecdysozoa</taxon>
        <taxon>Arthropoda</taxon>
        <taxon>Hexapoda</taxon>
        <taxon>Insecta</taxon>
        <taxon>Pterygota</taxon>
        <taxon>Neoptera</taxon>
        <taxon>Paraneoptera</taxon>
        <taxon>Hemiptera</taxon>
        <taxon>Sternorrhyncha</taxon>
        <taxon>Coccoidea</taxon>
        <taxon>Coccidae</taxon>
        <taxon>Parthenolecanium</taxon>
    </lineage>
</organism>
<proteinExistence type="predicted"/>
<keyword evidence="3" id="KW-1185">Reference proteome</keyword>
<protein>
    <submittedName>
        <fullName evidence="2">Uncharacterized protein</fullName>
    </submittedName>
</protein>
<name>A0AAN9TRC0_9HEMI</name>
<sequence>MTQLWSLTASQLFTFVVSLAELQLSQYFSSCLNFQLDVSIFGWMSQFSAGCLTFWLDVSNFGWMSHFSSSWFNFRLVVSNFGWMSQFLTG</sequence>
<dbReference type="AlphaFoldDB" id="A0AAN9TRC0"/>
<comment type="caution">
    <text evidence="2">The sequence shown here is derived from an EMBL/GenBank/DDBJ whole genome shotgun (WGS) entry which is preliminary data.</text>
</comment>
<accession>A0AAN9TRC0</accession>
<feature type="chain" id="PRO_5042979642" evidence="1">
    <location>
        <begin position="21"/>
        <end position="90"/>
    </location>
</feature>
<gene>
    <name evidence="2" type="ORF">V9T40_003779</name>
</gene>
<evidence type="ECO:0000313" key="3">
    <source>
        <dbReference type="Proteomes" id="UP001367676"/>
    </source>
</evidence>
<keyword evidence="1" id="KW-0732">Signal</keyword>